<evidence type="ECO:0000259" key="2">
    <source>
        <dbReference type="Pfam" id="PF13796"/>
    </source>
</evidence>
<evidence type="ECO:0000313" key="3">
    <source>
        <dbReference type="EMBL" id="KTD88080.1"/>
    </source>
</evidence>
<feature type="transmembrane region" description="Helical" evidence="1">
    <location>
        <begin position="40"/>
        <end position="57"/>
    </location>
</feature>
<feature type="transmembrane region" description="Helical" evidence="1">
    <location>
        <begin position="144"/>
        <end position="170"/>
    </location>
</feature>
<protein>
    <recommendedName>
        <fullName evidence="2">Putative sensor domain-containing protein</fullName>
    </recommendedName>
</protein>
<dbReference type="Pfam" id="PF13796">
    <property type="entry name" value="Sensor"/>
    <property type="match status" value="1"/>
</dbReference>
<dbReference type="RefSeq" id="WP_060622381.1">
    <property type="nucleotide sequence ID" value="NZ_LCZJ02000016.1"/>
</dbReference>
<comment type="caution">
    <text evidence="3">The sequence shown here is derived from an EMBL/GenBank/DDBJ whole genome shotgun (WGS) entry which is preliminary data.</text>
</comment>
<dbReference type="OrthoDB" id="2583187at2"/>
<keyword evidence="1" id="KW-1133">Transmembrane helix</keyword>
<name>A0A0W1B3F6_9BACL</name>
<accession>A0A0W1B3F6</accession>
<proteinExistence type="predicted"/>
<evidence type="ECO:0000256" key="1">
    <source>
        <dbReference type="SAM" id="Phobius"/>
    </source>
</evidence>
<feature type="transmembrane region" description="Helical" evidence="1">
    <location>
        <begin position="63"/>
        <end position="82"/>
    </location>
</feature>
<feature type="transmembrane region" description="Helical" evidence="1">
    <location>
        <begin position="201"/>
        <end position="219"/>
    </location>
</feature>
<dbReference type="EMBL" id="LCZJ02000016">
    <property type="protein sequence ID" value="KTD88080.1"/>
    <property type="molecule type" value="Genomic_DNA"/>
</dbReference>
<reference evidence="3 4" key="1">
    <citation type="journal article" date="2015" name="Int. Biodeterior. Biodegradation">
        <title>Physiological and genetic screening methods for the isolation of methyl tert-butyl ether-degrading bacteria for bioremediation purposes.</title>
        <authorList>
            <person name="Guisado I.M."/>
            <person name="Purswani J."/>
            <person name="Gonzalez Lopez J."/>
            <person name="Pozo C."/>
        </authorList>
    </citation>
    <scope>NUCLEOTIDE SEQUENCE [LARGE SCALE GENOMIC DNA]</scope>
    <source>
        <strain evidence="3 4">SH7</strain>
    </source>
</reference>
<keyword evidence="4" id="KW-1185">Reference proteome</keyword>
<keyword evidence="1" id="KW-0472">Membrane</keyword>
<organism evidence="3 4">
    <name type="scientific">Paenibacillus etheri</name>
    <dbReference type="NCBI Taxonomy" id="1306852"/>
    <lineage>
        <taxon>Bacteria</taxon>
        <taxon>Bacillati</taxon>
        <taxon>Bacillota</taxon>
        <taxon>Bacilli</taxon>
        <taxon>Bacillales</taxon>
        <taxon>Paenibacillaceae</taxon>
        <taxon>Paenibacillus</taxon>
    </lineage>
</organism>
<evidence type="ECO:0000313" key="4">
    <source>
        <dbReference type="Proteomes" id="UP000054709"/>
    </source>
</evidence>
<dbReference type="AlphaFoldDB" id="A0A0W1B3F6"/>
<feature type="domain" description="Putative sensor" evidence="2">
    <location>
        <begin position="43"/>
        <end position="229"/>
    </location>
</feature>
<dbReference type="Proteomes" id="UP000054709">
    <property type="component" value="Unassembled WGS sequence"/>
</dbReference>
<keyword evidence="1" id="KW-0812">Transmembrane</keyword>
<sequence>MNDKLYTMPIGALDSMQIPVESKSQAKPGKRRTSPKTYRSILYFIISLPITIVYFVFMVTGLALSIGLTPIFIGIPLFFAVAKGLDYIVQFEQELVRSLLDIPRPSEERRTDMKQEGAGFLQRMKLGFDGAKFARNIMLIMGRFVSSIIFFSLTITVVAAALGLITLPVLHQIFLQTMDLNILENSVFALFNIDWTLSQQYISYVVAGLVVAVIATWVIKSLMDVQRRMLFVSYEEERQY</sequence>
<dbReference type="InterPro" id="IPR025828">
    <property type="entry name" value="Put_sensor_dom"/>
</dbReference>
<gene>
    <name evidence="3" type="ORF">UQ64_08205</name>
</gene>